<keyword evidence="4" id="KW-0812">Transmembrane</keyword>
<dbReference type="GO" id="GO:0016020">
    <property type="term" value="C:membrane"/>
    <property type="evidence" value="ECO:0007669"/>
    <property type="project" value="InterPro"/>
</dbReference>
<dbReference type="SMART" id="SM00304">
    <property type="entry name" value="HAMP"/>
    <property type="match status" value="1"/>
</dbReference>
<dbReference type="Pfam" id="PF00015">
    <property type="entry name" value="MCPsignal"/>
    <property type="match status" value="1"/>
</dbReference>
<dbReference type="Gene3D" id="1.10.287.950">
    <property type="entry name" value="Methyl-accepting chemotaxis protein"/>
    <property type="match status" value="1"/>
</dbReference>
<dbReference type="PANTHER" id="PTHR32089">
    <property type="entry name" value="METHYL-ACCEPTING CHEMOTAXIS PROTEIN MCPB"/>
    <property type="match status" value="1"/>
</dbReference>
<dbReference type="EMBL" id="CP009043">
    <property type="protein sequence ID" value="AII14473.1"/>
    <property type="molecule type" value="Genomic_DNA"/>
</dbReference>
<organism evidence="7 8">
    <name type="scientific">Campylobacter iguaniorum</name>
    <dbReference type="NCBI Taxonomy" id="1244531"/>
    <lineage>
        <taxon>Bacteria</taxon>
        <taxon>Pseudomonadati</taxon>
        <taxon>Campylobacterota</taxon>
        <taxon>Epsilonproteobacteria</taxon>
        <taxon>Campylobacterales</taxon>
        <taxon>Campylobacteraceae</taxon>
        <taxon>Campylobacter</taxon>
    </lineage>
</organism>
<dbReference type="PROSITE" id="PS50885">
    <property type="entry name" value="HAMP"/>
    <property type="match status" value="1"/>
</dbReference>
<evidence type="ECO:0000259" key="6">
    <source>
        <dbReference type="PROSITE" id="PS50885"/>
    </source>
</evidence>
<dbReference type="InterPro" id="IPR004090">
    <property type="entry name" value="Chemotax_Me-accpt_rcpt"/>
</dbReference>
<reference evidence="8" key="1">
    <citation type="journal article" date="2014" name="Genome Announc.">
        <title>Complete Genome Sequence of Campylobacter iguaniorum Strain 1485ET, Isolated from a Bearded Dragon (Pogona vitticeps).</title>
        <authorList>
            <person name="Gilbert M.J."/>
            <person name="Miller W.G."/>
            <person name="Yee E."/>
            <person name="Kik M."/>
            <person name="Wagenaar J.A."/>
            <person name="Duim B."/>
        </authorList>
    </citation>
    <scope>NUCLEOTIDE SEQUENCE [LARGE SCALE GENOMIC DNA]</scope>
    <source>
        <strain evidence="8">1485E</strain>
    </source>
</reference>
<keyword evidence="8" id="KW-1185">Reference proteome</keyword>
<evidence type="ECO:0000256" key="2">
    <source>
        <dbReference type="ARBA" id="ARBA00029447"/>
    </source>
</evidence>
<evidence type="ECO:0000259" key="5">
    <source>
        <dbReference type="PROSITE" id="PS50111"/>
    </source>
</evidence>
<dbReference type="GO" id="GO:0006935">
    <property type="term" value="P:chemotaxis"/>
    <property type="evidence" value="ECO:0007669"/>
    <property type="project" value="InterPro"/>
</dbReference>
<dbReference type="GO" id="GO:0004888">
    <property type="term" value="F:transmembrane signaling receptor activity"/>
    <property type="evidence" value="ECO:0007669"/>
    <property type="project" value="InterPro"/>
</dbReference>
<dbReference type="Proteomes" id="UP000028486">
    <property type="component" value="Chromosome"/>
</dbReference>
<dbReference type="HOGENOM" id="CLU_000445_107_27_7"/>
<comment type="similarity">
    <text evidence="2">Belongs to the methyl-accepting chemotaxis (MCP) protein family.</text>
</comment>
<evidence type="ECO:0000313" key="8">
    <source>
        <dbReference type="Proteomes" id="UP000028486"/>
    </source>
</evidence>
<feature type="transmembrane region" description="Helical" evidence="4">
    <location>
        <begin position="12"/>
        <end position="33"/>
    </location>
</feature>
<dbReference type="CDD" id="cd06225">
    <property type="entry name" value="HAMP"/>
    <property type="match status" value="1"/>
</dbReference>
<keyword evidence="4" id="KW-1133">Transmembrane helix</keyword>
<proteinExistence type="inferred from homology"/>
<dbReference type="PANTHER" id="PTHR32089:SF112">
    <property type="entry name" value="LYSOZYME-LIKE PROTEIN-RELATED"/>
    <property type="match status" value="1"/>
</dbReference>
<evidence type="ECO:0000313" key="7">
    <source>
        <dbReference type="EMBL" id="AII14473.1"/>
    </source>
</evidence>
<protein>
    <submittedName>
        <fullName evidence="7">MCP-domain signal transduction protein (DUF3365 domain)</fullName>
    </submittedName>
</protein>
<dbReference type="OrthoDB" id="9776024at2"/>
<evidence type="ECO:0000256" key="3">
    <source>
        <dbReference type="PROSITE-ProRule" id="PRU00284"/>
    </source>
</evidence>
<dbReference type="Gene3D" id="3.30.450.290">
    <property type="match status" value="1"/>
</dbReference>
<dbReference type="InterPro" id="IPR004089">
    <property type="entry name" value="MCPsignal_dom"/>
</dbReference>
<dbReference type="SUPFAM" id="SSF58104">
    <property type="entry name" value="Methyl-accepting chemotaxis protein (MCP) signaling domain"/>
    <property type="match status" value="1"/>
</dbReference>
<dbReference type="GO" id="GO:0007165">
    <property type="term" value="P:signal transduction"/>
    <property type="evidence" value="ECO:0007669"/>
    <property type="project" value="UniProtKB-KW"/>
</dbReference>
<keyword evidence="4" id="KW-0472">Membrane</keyword>
<accession>A0A076F9V1</accession>
<dbReference type="eggNOG" id="COG0840">
    <property type="taxonomic scope" value="Bacteria"/>
</dbReference>
<keyword evidence="1 3" id="KW-0807">Transducer</keyword>
<dbReference type="PRINTS" id="PR00260">
    <property type="entry name" value="CHEMTRNSDUCR"/>
</dbReference>
<sequence length="530" mass="58166">MKIDTIGKKIAFSMIAVLFVSFVIMQFVIVAQFNNSTIQITKQNLDMLSKSIFQTVQASMNTGDPAIIEKSIKDAGSIDGVSSIKVYRSDELSESFGLSKVKPKDSVIENQFSNPKVLSFDIKEENNHMLRLVTPIIVKDECLACHGTSKVGDVLGVMDLEYSFNEIDADMQNKQLMFLSIFIASLIITTLIVLFVLKKVVIKPVLELLGKAKDLSSGDGDLSARITVSNDDEIGQSCKNINAFIERIQSIVKIAQNSAKSVENETLNLNKSAAELSNSADEGKEQAKSSYEISQLVSDELQESRQMAYKASEVNKKSFDELGDMINSLKQVVDNLNLSNVKEQEVAQRTNLVVKQTEDMRKVLDVIGEVADQTNLLALNAAIEAARAGDMGRGFAVVAEEVRVLAERTNESLKDIDASAQSMINGVRELGVLLNGNAKNISSLSEEANMLMTQAKSTQDITTESMNIATEVAAKSININVKIEQLLERSKISANLLDRNAKIASEFIEVSQSLKDVALDLEENLNKFKT</sequence>
<dbReference type="STRING" id="1244531.CIG2463D_0613"/>
<gene>
    <name evidence="7" type="ORF">CIG1485E_0613</name>
</gene>
<evidence type="ECO:0000256" key="4">
    <source>
        <dbReference type="SAM" id="Phobius"/>
    </source>
</evidence>
<evidence type="ECO:0000256" key="1">
    <source>
        <dbReference type="ARBA" id="ARBA00023224"/>
    </source>
</evidence>
<dbReference type="AlphaFoldDB" id="A0A076F9V1"/>
<dbReference type="PROSITE" id="PS50111">
    <property type="entry name" value="CHEMOTAXIS_TRANSDUC_2"/>
    <property type="match status" value="1"/>
</dbReference>
<feature type="transmembrane region" description="Helical" evidence="4">
    <location>
        <begin position="176"/>
        <end position="197"/>
    </location>
</feature>
<dbReference type="KEGG" id="caj:CIG1485E_0613"/>
<name>A0A076F9V1_9BACT</name>
<dbReference type="InterPro" id="IPR003660">
    <property type="entry name" value="HAMP_dom"/>
</dbReference>
<dbReference type="SMART" id="SM00283">
    <property type="entry name" value="MA"/>
    <property type="match status" value="1"/>
</dbReference>
<dbReference type="Pfam" id="PF00672">
    <property type="entry name" value="HAMP"/>
    <property type="match status" value="1"/>
</dbReference>
<feature type="domain" description="Methyl-accepting transducer" evidence="5">
    <location>
        <begin position="258"/>
        <end position="501"/>
    </location>
</feature>
<feature type="domain" description="HAMP" evidence="6">
    <location>
        <begin position="199"/>
        <end position="253"/>
    </location>
</feature>